<dbReference type="SUPFAM" id="SSF54909">
    <property type="entry name" value="Dimeric alpha+beta barrel"/>
    <property type="match status" value="1"/>
</dbReference>
<protein>
    <submittedName>
        <fullName evidence="1">Solute carrier family 25, member 39/40</fullName>
    </submittedName>
</protein>
<dbReference type="NCBIfam" id="NF008333">
    <property type="entry name" value="PRK11118.1"/>
    <property type="match status" value="1"/>
</dbReference>
<proteinExistence type="predicted"/>
<dbReference type="PANTHER" id="PTHR39169">
    <property type="match status" value="1"/>
</dbReference>
<organism evidence="1 2">
    <name type="scientific">Marinobacterium stanieri</name>
    <dbReference type="NCBI Taxonomy" id="49186"/>
    <lineage>
        <taxon>Bacteria</taxon>
        <taxon>Pseudomonadati</taxon>
        <taxon>Pseudomonadota</taxon>
        <taxon>Gammaproteobacteria</taxon>
        <taxon>Oceanospirillales</taxon>
        <taxon>Oceanospirillaceae</taxon>
        <taxon>Marinobacterium</taxon>
    </lineage>
</organism>
<dbReference type="Gene3D" id="3.30.70.100">
    <property type="match status" value="1"/>
</dbReference>
<dbReference type="Pfam" id="PF08803">
    <property type="entry name" value="ydhR"/>
    <property type="match status" value="1"/>
</dbReference>
<keyword evidence="2" id="KW-1185">Reference proteome</keyword>
<evidence type="ECO:0000313" key="2">
    <source>
        <dbReference type="Proteomes" id="UP000186895"/>
    </source>
</evidence>
<dbReference type="InterPro" id="IPR011008">
    <property type="entry name" value="Dimeric_a/b-barrel"/>
</dbReference>
<accession>A0A1N6QI55</accession>
<sequence>MAIIILIDFTMPAEMLGDNLTEAARGLAESINHEPGFISKIWTENTETGEAGGIYHFADKASAQAYLEMHSKRVEAMGAKNIRGRIFAINETLTRINHGQTGKGPAEH</sequence>
<dbReference type="AlphaFoldDB" id="A0A1N6QI55"/>
<evidence type="ECO:0000313" key="1">
    <source>
        <dbReference type="EMBL" id="SIQ16046.1"/>
    </source>
</evidence>
<dbReference type="eggNOG" id="ENOG5032SAI">
    <property type="taxonomic scope" value="Bacteria"/>
</dbReference>
<dbReference type="STRING" id="49186.SAMN05421647_102509"/>
<dbReference type="RefSeq" id="WP_076462015.1">
    <property type="nucleotide sequence ID" value="NZ_FTMN01000002.1"/>
</dbReference>
<gene>
    <name evidence="1" type="ORF">SAMN05421647_102509</name>
</gene>
<dbReference type="EMBL" id="FTMN01000002">
    <property type="protein sequence ID" value="SIQ16046.1"/>
    <property type="molecule type" value="Genomic_DNA"/>
</dbReference>
<dbReference type="PANTHER" id="PTHR39169:SF1">
    <property type="entry name" value="MONOOXYGENASE YDHR-RELATED"/>
    <property type="match status" value="1"/>
</dbReference>
<dbReference type="InterPro" id="IPR014910">
    <property type="entry name" value="YdhR"/>
</dbReference>
<dbReference type="Proteomes" id="UP000186895">
    <property type="component" value="Unassembled WGS sequence"/>
</dbReference>
<reference evidence="1 2" key="1">
    <citation type="submission" date="2017-01" db="EMBL/GenBank/DDBJ databases">
        <authorList>
            <person name="Mah S.A."/>
            <person name="Swanson W.J."/>
            <person name="Moy G.W."/>
            <person name="Vacquier V.D."/>
        </authorList>
    </citation>
    <scope>NUCLEOTIDE SEQUENCE [LARGE SCALE GENOMIC DNA]</scope>
    <source>
        <strain evidence="1 2">DSM 7027</strain>
    </source>
</reference>
<name>A0A1N6QI55_9GAMM</name>